<dbReference type="Proteomes" id="UP000321926">
    <property type="component" value="Unassembled WGS sequence"/>
</dbReference>
<reference evidence="1 2" key="1">
    <citation type="submission" date="2019-08" db="EMBL/GenBank/DDBJ databases">
        <authorList>
            <person name="Shi S."/>
        </authorList>
    </citation>
    <scope>NUCLEOTIDE SEQUENCE [LARGE SCALE GENOMIC DNA]</scope>
    <source>
        <strain evidence="1 2">GY10130</strain>
    </source>
</reference>
<dbReference type="EMBL" id="VRTY01000002">
    <property type="protein sequence ID" value="TXK52656.1"/>
    <property type="molecule type" value="Genomic_DNA"/>
</dbReference>
<accession>A0A5C8KFJ6</accession>
<comment type="caution">
    <text evidence="1">The sequence shown here is derived from an EMBL/GenBank/DDBJ whole genome shotgun (WGS) entry which is preliminary data.</text>
</comment>
<dbReference type="OrthoDB" id="2449873at2"/>
<evidence type="ECO:0000313" key="1">
    <source>
        <dbReference type="EMBL" id="TXK52656.1"/>
    </source>
</evidence>
<dbReference type="RefSeq" id="WP_147919882.1">
    <property type="nucleotide sequence ID" value="NZ_VRTY01000002.1"/>
</dbReference>
<proteinExistence type="predicted"/>
<keyword evidence="2" id="KW-1185">Reference proteome</keyword>
<gene>
    <name evidence="1" type="ORF">FVR03_00945</name>
</gene>
<protein>
    <submittedName>
        <fullName evidence="1">Uncharacterized protein</fullName>
    </submittedName>
</protein>
<evidence type="ECO:0000313" key="2">
    <source>
        <dbReference type="Proteomes" id="UP000321926"/>
    </source>
</evidence>
<sequence length="203" mass="22328">MKEIMDNIKTVCALICLFFPVVLWSCDAEKADTPAPLATLEQADHVKGGPNRPNSAYHNKVLAQVRQATAKYHRIEAAIADGYMASSDCVASPAGGMGYHFVNFMLVDGIVDPMHPEVLVYEPQKNGKLKLVAIEFMVMAASWDPLYATPPMLGDQVYDDHRAPGSGGPPFPHYQLHAWVWKNNPSGMHAPFNPKVSCQYATE</sequence>
<dbReference type="AlphaFoldDB" id="A0A5C8KFJ6"/>
<name>A0A5C8KFJ6_9BACT</name>
<organism evidence="1 2">
    <name type="scientific">Pontibacter qinzhouensis</name>
    <dbReference type="NCBI Taxonomy" id="2603253"/>
    <lineage>
        <taxon>Bacteria</taxon>
        <taxon>Pseudomonadati</taxon>
        <taxon>Bacteroidota</taxon>
        <taxon>Cytophagia</taxon>
        <taxon>Cytophagales</taxon>
        <taxon>Hymenobacteraceae</taxon>
        <taxon>Pontibacter</taxon>
    </lineage>
</organism>